<keyword evidence="5" id="KW-1185">Reference proteome</keyword>
<feature type="transmembrane region" description="Helical" evidence="2">
    <location>
        <begin position="302"/>
        <end position="321"/>
    </location>
</feature>
<gene>
    <name evidence="4" type="ORF">LX13_003274</name>
</gene>
<evidence type="ECO:0000256" key="1">
    <source>
        <dbReference type="SAM" id="MobiDB-lite"/>
    </source>
</evidence>
<accession>A0ABT1HHV6</accession>
<keyword evidence="2" id="KW-1133">Transmembrane helix</keyword>
<feature type="compositionally biased region" description="Pro residues" evidence="1">
    <location>
        <begin position="251"/>
        <end position="263"/>
    </location>
</feature>
<reference evidence="4 5" key="1">
    <citation type="submission" date="2022-06" db="EMBL/GenBank/DDBJ databases">
        <title>Genomic Encyclopedia of Archaeal and Bacterial Type Strains, Phase II (KMG-II): from individual species to whole genera.</title>
        <authorList>
            <person name="Goeker M."/>
        </authorList>
    </citation>
    <scope>NUCLEOTIDE SEQUENCE [LARGE SCALE GENOMIC DNA]</scope>
    <source>
        <strain evidence="4 5">DSM 44693</strain>
    </source>
</reference>
<organism evidence="4 5">
    <name type="scientific">Williamsia maris</name>
    <dbReference type="NCBI Taxonomy" id="72806"/>
    <lineage>
        <taxon>Bacteria</taxon>
        <taxon>Bacillati</taxon>
        <taxon>Actinomycetota</taxon>
        <taxon>Actinomycetes</taxon>
        <taxon>Mycobacteriales</taxon>
        <taxon>Nocardiaceae</taxon>
        <taxon>Williamsia</taxon>
    </lineage>
</organism>
<evidence type="ECO:0000256" key="3">
    <source>
        <dbReference type="SAM" id="SignalP"/>
    </source>
</evidence>
<feature type="compositionally biased region" description="Low complexity" evidence="1">
    <location>
        <begin position="232"/>
        <end position="250"/>
    </location>
</feature>
<evidence type="ECO:0000256" key="2">
    <source>
        <dbReference type="SAM" id="Phobius"/>
    </source>
</evidence>
<dbReference type="EMBL" id="JAMTCJ010000003">
    <property type="protein sequence ID" value="MCP2177446.1"/>
    <property type="molecule type" value="Genomic_DNA"/>
</dbReference>
<dbReference type="Proteomes" id="UP001206895">
    <property type="component" value="Unassembled WGS sequence"/>
</dbReference>
<feature type="compositionally biased region" description="Low complexity" evidence="1">
    <location>
        <begin position="264"/>
        <end position="276"/>
    </location>
</feature>
<keyword evidence="2" id="KW-0812">Transmembrane</keyword>
<protein>
    <submittedName>
        <fullName evidence="4">Uncharacterized protein</fullName>
    </submittedName>
</protein>
<keyword evidence="3" id="KW-0732">Signal</keyword>
<keyword evidence="2" id="KW-0472">Membrane</keyword>
<comment type="caution">
    <text evidence="4">The sequence shown here is derived from an EMBL/GenBank/DDBJ whole genome shotgun (WGS) entry which is preliminary data.</text>
</comment>
<sequence>MRGAGALLATTAMIVVASGTVSAPASAAPTPLNGLFGIDGGVCSGNSVTGSFFRMILPAGSTSGPFLSNSDSGCGDKTVTPLSAGSDGGLTSGSLQPQPAQAFDGSGNALSGSVTRPVKFYGVGFATATNGTDPQTGQGTADPQLRADGTALTGNLSAFGVTWNKQVFNQGAPKPGGALPGKTSAVRGTIDRSTGAYFIEWTSQIVGGPFNNFTGLWHLAGTYKGSGLSGTPAAGAPAAAAPAAPAASPGAPAPSAAPAPGRPPAAAAQPAPAQAQTVSASGDPALTAQAIRVEDPDGQTRWLLPLLVAVTAIATAVLTNADRLVRRRRGE</sequence>
<feature type="signal peptide" evidence="3">
    <location>
        <begin position="1"/>
        <end position="27"/>
    </location>
</feature>
<name>A0ABT1HHV6_9NOCA</name>
<evidence type="ECO:0000313" key="5">
    <source>
        <dbReference type="Proteomes" id="UP001206895"/>
    </source>
</evidence>
<evidence type="ECO:0000313" key="4">
    <source>
        <dbReference type="EMBL" id="MCP2177446.1"/>
    </source>
</evidence>
<proteinExistence type="predicted"/>
<feature type="chain" id="PRO_5046978963" evidence="3">
    <location>
        <begin position="28"/>
        <end position="331"/>
    </location>
</feature>
<feature type="region of interest" description="Disordered" evidence="1">
    <location>
        <begin position="232"/>
        <end position="281"/>
    </location>
</feature>